<organism evidence="5">
    <name type="scientific">Mesorhizobium sp. WSM2240</name>
    <dbReference type="NCBI Taxonomy" id="3228851"/>
    <lineage>
        <taxon>Bacteria</taxon>
        <taxon>Pseudomonadati</taxon>
        <taxon>Pseudomonadota</taxon>
        <taxon>Alphaproteobacteria</taxon>
        <taxon>Hyphomicrobiales</taxon>
        <taxon>Phyllobacteriaceae</taxon>
        <taxon>Mesorhizobium</taxon>
    </lineage>
</organism>
<dbReference type="GO" id="GO:0016829">
    <property type="term" value="F:lyase activity"/>
    <property type="evidence" value="ECO:0007669"/>
    <property type="project" value="UniProtKB-KW"/>
</dbReference>
<evidence type="ECO:0000256" key="3">
    <source>
        <dbReference type="SAM" id="SignalP"/>
    </source>
</evidence>
<dbReference type="Pfam" id="PF01464">
    <property type="entry name" value="SLT"/>
    <property type="match status" value="1"/>
</dbReference>
<dbReference type="CDD" id="cd00254">
    <property type="entry name" value="LT-like"/>
    <property type="match status" value="1"/>
</dbReference>
<dbReference type="EC" id="4.2.2.n1" evidence="5"/>
<feature type="chain" id="PRO_5043459519" evidence="3">
    <location>
        <begin position="23"/>
        <end position="237"/>
    </location>
</feature>
<evidence type="ECO:0000256" key="1">
    <source>
        <dbReference type="ARBA" id="ARBA00007734"/>
    </source>
</evidence>
<dbReference type="PANTHER" id="PTHR37423:SF2">
    <property type="entry name" value="MEMBRANE-BOUND LYTIC MUREIN TRANSGLYCOSYLASE C"/>
    <property type="match status" value="1"/>
</dbReference>
<feature type="domain" description="Transglycosylase SLT" evidence="4">
    <location>
        <begin position="85"/>
        <end position="183"/>
    </location>
</feature>
<protein>
    <submittedName>
        <fullName evidence="5">Lytic transglycosylase domain-containing protein</fullName>
        <ecNumber evidence="5">4.2.2.n1</ecNumber>
    </submittedName>
</protein>
<dbReference type="Gene3D" id="1.10.530.10">
    <property type="match status" value="1"/>
</dbReference>
<keyword evidence="5" id="KW-0456">Lyase</keyword>
<accession>A0AAU8CZY0</accession>
<dbReference type="SUPFAM" id="SSF53955">
    <property type="entry name" value="Lysozyme-like"/>
    <property type="match status" value="1"/>
</dbReference>
<comment type="similarity">
    <text evidence="1">Belongs to the transglycosylase Slt family.</text>
</comment>
<sequence length="237" mass="24909">MARVSFVGILAAGVALATQSQAQDAVSRQAPQPPNIAARVAAAFRAEKSAAYKVTLNQAVPTARSSAALPPTKCPAVDSKAVSDLVRAVAAQEGVDADLADAVAWVESRHGAARKQSSAGAVGIMQLMPETAGDLGVRDRCDVDANVRGGIKYLKHLHDEFGDPLLMLAAYNAGPANVRQSRGIPEFPETAGYIIKVLNRWKLSAMVGSSQPAKVSEINGEGKFENAWKDGHVIEVE</sequence>
<dbReference type="InterPro" id="IPR023346">
    <property type="entry name" value="Lysozyme-like_dom_sf"/>
</dbReference>
<comment type="similarity">
    <text evidence="2">Belongs to the virb1 family.</text>
</comment>
<evidence type="ECO:0000259" key="4">
    <source>
        <dbReference type="Pfam" id="PF01464"/>
    </source>
</evidence>
<dbReference type="AlphaFoldDB" id="A0AAU8CZY0"/>
<dbReference type="InterPro" id="IPR008258">
    <property type="entry name" value="Transglycosylase_SLT_dom_1"/>
</dbReference>
<name>A0AAU8CZY0_9HYPH</name>
<evidence type="ECO:0000313" key="5">
    <source>
        <dbReference type="EMBL" id="XCG51940.1"/>
    </source>
</evidence>
<evidence type="ECO:0000256" key="2">
    <source>
        <dbReference type="ARBA" id="ARBA00009387"/>
    </source>
</evidence>
<reference evidence="5" key="1">
    <citation type="submission" date="2024-06" db="EMBL/GenBank/DDBJ databases">
        <title>Mesorhizobium karijinii sp. nov., a symbiont of the iconic Swainsona formosa from arid Australia.</title>
        <authorList>
            <person name="Hill Y.J."/>
            <person name="Watkin E.L.J."/>
            <person name="O'Hara G.W."/>
            <person name="Terpolilli J."/>
            <person name="Tye M.L."/>
            <person name="Kohlmeier M.G."/>
        </authorList>
    </citation>
    <scope>NUCLEOTIDE SEQUENCE</scope>
    <source>
        <strain evidence="5">WSM2240</strain>
        <plasmid evidence="5">pMk2240B</plasmid>
    </source>
</reference>
<proteinExistence type="inferred from homology"/>
<dbReference type="PANTHER" id="PTHR37423">
    <property type="entry name" value="SOLUBLE LYTIC MUREIN TRANSGLYCOSYLASE-RELATED"/>
    <property type="match status" value="1"/>
</dbReference>
<keyword evidence="5" id="KW-0614">Plasmid</keyword>
<keyword evidence="3" id="KW-0732">Signal</keyword>
<geneLocation type="plasmid" evidence="5">
    <name>pMk2240B</name>
</geneLocation>
<feature type="signal peptide" evidence="3">
    <location>
        <begin position="1"/>
        <end position="22"/>
    </location>
</feature>
<gene>
    <name evidence="5" type="ORF">ABVK50_29195</name>
</gene>
<dbReference type="RefSeq" id="WP_353646202.1">
    <property type="nucleotide sequence ID" value="NZ_CP159255.1"/>
</dbReference>
<dbReference type="EMBL" id="CP159255">
    <property type="protein sequence ID" value="XCG51940.1"/>
    <property type="molecule type" value="Genomic_DNA"/>
</dbReference>